<evidence type="ECO:0000256" key="3">
    <source>
        <dbReference type="ARBA" id="ARBA00022692"/>
    </source>
</evidence>
<dbReference type="CDD" id="cd07731">
    <property type="entry name" value="ComA-like_MBL-fold"/>
    <property type="match status" value="1"/>
</dbReference>
<feature type="compositionally biased region" description="Basic and acidic residues" evidence="6">
    <location>
        <begin position="758"/>
        <end position="775"/>
    </location>
</feature>
<dbReference type="SUPFAM" id="SSF56281">
    <property type="entry name" value="Metallo-hydrolase/oxidoreductase"/>
    <property type="match status" value="1"/>
</dbReference>
<gene>
    <name evidence="9" type="ORF">QF206_02915</name>
</gene>
<protein>
    <submittedName>
        <fullName evidence="9">ComEC/Rec2 family competence protein</fullName>
    </submittedName>
</protein>
<comment type="caution">
    <text evidence="9">The sequence shown here is derived from an EMBL/GenBank/DDBJ whole genome shotgun (WGS) entry which is preliminary data.</text>
</comment>
<evidence type="ECO:0000256" key="7">
    <source>
        <dbReference type="SAM" id="Phobius"/>
    </source>
</evidence>
<feature type="transmembrane region" description="Helical" evidence="7">
    <location>
        <begin position="237"/>
        <end position="258"/>
    </location>
</feature>
<dbReference type="GO" id="GO:0005886">
    <property type="term" value="C:plasma membrane"/>
    <property type="evidence" value="ECO:0007669"/>
    <property type="project" value="UniProtKB-SubCell"/>
</dbReference>
<feature type="transmembrane region" description="Helical" evidence="7">
    <location>
        <begin position="484"/>
        <end position="502"/>
    </location>
</feature>
<evidence type="ECO:0000259" key="8">
    <source>
        <dbReference type="SMART" id="SM00849"/>
    </source>
</evidence>
<dbReference type="InterPro" id="IPR035681">
    <property type="entry name" value="ComA-like_MBL"/>
</dbReference>
<dbReference type="AlphaFoldDB" id="A0AAW6T976"/>
<feature type="transmembrane region" description="Helical" evidence="7">
    <location>
        <begin position="426"/>
        <end position="445"/>
    </location>
</feature>
<evidence type="ECO:0000313" key="10">
    <source>
        <dbReference type="Proteomes" id="UP001321506"/>
    </source>
</evidence>
<keyword evidence="3 7" id="KW-0812">Transmembrane</keyword>
<evidence type="ECO:0000256" key="1">
    <source>
        <dbReference type="ARBA" id="ARBA00004651"/>
    </source>
</evidence>
<sequence>MPIVAASAWLTAGVLIALPQAAAWCAVGFGSALSVLLVARTVRARGARTAEQRADRGTRRALIMSAFWRSFVLLLAAGAAMATATTVHHEARALPSGVQLPVQVSGALEVTTARPDRVDGLLRPVDAPMAALPVRVFAKPPAGTAPGAVLAVSSASAREAEPGDRAVMLLRARSLELLLPPPPLLGAAEQLRAGFRDLAQELPGDGGGLLPGLAIGDTTAVSEHLDRAMKDSSLSHLTAVSGANCAIVTGLLVALGTALGWSRAWRVIAALVALLGFVVLVTPEPSVLRAAVMATIVLVSLTTGRPQRGVPVLAFSVTALLLHDPWLSRDYAFALSVAATAGLLLLSVPIGRVFSRWMPERLAAIIAVPTAAQLACQPILILLEPSIPLYGVPANLLAGPAAPIATVLGSLACVLVPTLPWLAGALAWIAWLPSAWIAAVAHVSAALPLARLPWPEGWGGAALLALLTALVLSVALSARRRRELAVAAVVVLAATTGATAVADTIRAMGRPSDWRIALCDVRQGDAAVVRDGDQVLLVDTGASPALLSDCLQRLGVTRLDVLVLTHFDHDHSGGAEAVLARSDLVIASDPEDDADARLLEAFRVAGATVEQVRAGRSGTLESHEWRVLWPSRNGPSKGNDGSVVLSITPLPGCTNGCLSSLWLGDLGQDAQVMLSASARLGRFDVVKVSHHGSADQHPPLYRAIGARLGLIGVGADNRYGHPAPAVLQLFDESDSAIARTDTDGMILVAQRDDGLHIWRERGGGREPESRGEAEPRGGGAAD</sequence>
<dbReference type="EMBL" id="JASATX010000001">
    <property type="protein sequence ID" value="MDI2097920.1"/>
    <property type="molecule type" value="Genomic_DNA"/>
</dbReference>
<dbReference type="InterPro" id="IPR052159">
    <property type="entry name" value="Competence_DNA_uptake"/>
</dbReference>
<feature type="transmembrane region" description="Helical" evidence="7">
    <location>
        <begin position="362"/>
        <end position="381"/>
    </location>
</feature>
<feature type="domain" description="Metallo-beta-lactamase" evidence="8">
    <location>
        <begin position="523"/>
        <end position="721"/>
    </location>
</feature>
<dbReference type="Proteomes" id="UP001321506">
    <property type="component" value="Unassembled WGS sequence"/>
</dbReference>
<proteinExistence type="predicted"/>
<feature type="transmembrane region" description="Helical" evidence="7">
    <location>
        <begin position="264"/>
        <end position="282"/>
    </location>
</feature>
<keyword evidence="10" id="KW-1185">Reference proteome</keyword>
<dbReference type="InterPro" id="IPR036866">
    <property type="entry name" value="RibonucZ/Hydroxyglut_hydro"/>
</dbReference>
<evidence type="ECO:0000256" key="4">
    <source>
        <dbReference type="ARBA" id="ARBA00022989"/>
    </source>
</evidence>
<name>A0AAW6T976_9MICO</name>
<dbReference type="InterPro" id="IPR001279">
    <property type="entry name" value="Metallo-B-lactamas"/>
</dbReference>
<dbReference type="PANTHER" id="PTHR30619">
    <property type="entry name" value="DNA INTERNALIZATION/COMPETENCE PROTEIN COMEC/REC2"/>
    <property type="match status" value="1"/>
</dbReference>
<feature type="transmembrane region" description="Helical" evidence="7">
    <location>
        <begin position="457"/>
        <end position="477"/>
    </location>
</feature>
<dbReference type="SMART" id="SM00849">
    <property type="entry name" value="Lactamase_B"/>
    <property type="match status" value="1"/>
</dbReference>
<evidence type="ECO:0000256" key="2">
    <source>
        <dbReference type="ARBA" id="ARBA00022475"/>
    </source>
</evidence>
<feature type="region of interest" description="Disordered" evidence="6">
    <location>
        <begin position="758"/>
        <end position="782"/>
    </location>
</feature>
<evidence type="ECO:0000256" key="5">
    <source>
        <dbReference type="ARBA" id="ARBA00023136"/>
    </source>
</evidence>
<feature type="transmembrane region" description="Helical" evidence="7">
    <location>
        <begin position="401"/>
        <end position="419"/>
    </location>
</feature>
<dbReference type="Pfam" id="PF03772">
    <property type="entry name" value="Competence"/>
    <property type="match status" value="1"/>
</dbReference>
<dbReference type="InterPro" id="IPR004477">
    <property type="entry name" value="ComEC_N"/>
</dbReference>
<evidence type="ECO:0000256" key="6">
    <source>
        <dbReference type="SAM" id="MobiDB-lite"/>
    </source>
</evidence>
<keyword evidence="5 7" id="KW-0472">Membrane</keyword>
<reference evidence="9 10" key="1">
    <citation type="submission" date="2023-04" db="EMBL/GenBank/DDBJ databases">
        <title>Klugiella caeni sp. nov. isolated from the sludge of biochemical tank.</title>
        <authorList>
            <person name="Geng K."/>
        </authorList>
    </citation>
    <scope>NUCLEOTIDE SEQUENCE [LARGE SCALE GENOMIC DNA]</scope>
    <source>
        <strain evidence="9 10">YN-L-19</strain>
    </source>
</reference>
<feature type="transmembrane region" description="Helical" evidence="7">
    <location>
        <begin position="66"/>
        <end position="87"/>
    </location>
</feature>
<comment type="subcellular location">
    <subcellularLocation>
        <location evidence="1">Cell membrane</location>
        <topology evidence="1">Multi-pass membrane protein</topology>
    </subcellularLocation>
</comment>
<dbReference type="Gene3D" id="3.60.15.10">
    <property type="entry name" value="Ribonuclease Z/Hydroxyacylglutathione hydrolase-like"/>
    <property type="match status" value="1"/>
</dbReference>
<keyword evidence="4 7" id="KW-1133">Transmembrane helix</keyword>
<organism evidence="9 10">
    <name type="scientific">Ruicaihuangia caeni</name>
    <dbReference type="NCBI Taxonomy" id="3042517"/>
    <lineage>
        <taxon>Bacteria</taxon>
        <taxon>Bacillati</taxon>
        <taxon>Actinomycetota</taxon>
        <taxon>Actinomycetes</taxon>
        <taxon>Micrococcales</taxon>
        <taxon>Microbacteriaceae</taxon>
        <taxon>Ruicaihuangia</taxon>
    </lineage>
</organism>
<feature type="transmembrane region" description="Helical" evidence="7">
    <location>
        <begin position="331"/>
        <end position="350"/>
    </location>
</feature>
<keyword evidence="2" id="KW-1003">Cell membrane</keyword>
<dbReference type="NCBIfam" id="TIGR00360">
    <property type="entry name" value="ComEC_N-term"/>
    <property type="match status" value="1"/>
</dbReference>
<dbReference type="RefSeq" id="WP_281487692.1">
    <property type="nucleotide sequence ID" value="NZ_JASATX010000001.1"/>
</dbReference>
<dbReference type="PANTHER" id="PTHR30619:SF1">
    <property type="entry name" value="RECOMBINATION PROTEIN 2"/>
    <property type="match status" value="1"/>
</dbReference>
<evidence type="ECO:0000313" key="9">
    <source>
        <dbReference type="EMBL" id="MDI2097920.1"/>
    </source>
</evidence>
<dbReference type="Pfam" id="PF00753">
    <property type="entry name" value="Lactamase_B"/>
    <property type="match status" value="1"/>
</dbReference>
<accession>A0AAW6T976</accession>